<dbReference type="PROSITE" id="PS50850">
    <property type="entry name" value="MFS"/>
    <property type="match status" value="1"/>
</dbReference>
<feature type="transmembrane region" description="Helical" evidence="6">
    <location>
        <begin position="142"/>
        <end position="160"/>
    </location>
</feature>
<proteinExistence type="predicted"/>
<dbReference type="RefSeq" id="XP_001732274.1">
    <property type="nucleotide sequence ID" value="XM_001732222.1"/>
</dbReference>
<dbReference type="InterPro" id="IPR020846">
    <property type="entry name" value="MFS_dom"/>
</dbReference>
<dbReference type="GO" id="GO:0015174">
    <property type="term" value="F:basic amino acid transmembrane transporter activity"/>
    <property type="evidence" value="ECO:0007669"/>
    <property type="project" value="TreeGrafter"/>
</dbReference>
<feature type="transmembrane region" description="Helical" evidence="6">
    <location>
        <begin position="70"/>
        <end position="90"/>
    </location>
</feature>
<dbReference type="GO" id="GO:0005886">
    <property type="term" value="C:plasma membrane"/>
    <property type="evidence" value="ECO:0007669"/>
    <property type="project" value="TreeGrafter"/>
</dbReference>
<organism evidence="8 9">
    <name type="scientific">Malassezia globosa (strain ATCC MYA-4612 / CBS 7966)</name>
    <name type="common">Dandruff-associated fungus</name>
    <dbReference type="NCBI Taxonomy" id="425265"/>
    <lineage>
        <taxon>Eukaryota</taxon>
        <taxon>Fungi</taxon>
        <taxon>Dikarya</taxon>
        <taxon>Basidiomycota</taxon>
        <taxon>Ustilaginomycotina</taxon>
        <taxon>Malasseziomycetes</taxon>
        <taxon>Malasseziales</taxon>
        <taxon>Malasseziaceae</taxon>
        <taxon>Malassezia</taxon>
    </lineage>
</organism>
<sequence length="418" mass="45647">MNQFLIARTLAGLGGGGLNTLNSVIMSSLVPLKSRGVYQGLSNIVYGLGVGTGAPLGGLLNDKIGWRGAFYVQIPILLVALLALSCFLGHDEGIHFGPGDSIWRRLKDVDILGLALFACVPISFLLAFDLVSVQNAPLFDKYVMSAIFIALIAFVLFLAVERTLPRFPLLSFSILSIRSVWSTASANFFISMALISFNYFFPFFFQTVAQMPASDVGLRMMPASFAIGVGSLAAGFYMRHYGRYYGYLCVSVVVLCLSCLPMAFYSSNPPKLLPFVFNVPLTFSQAGFFTCALVALVHVVSQESLGVATGMNYLFRSTGQVMGISLSGFLLQWTLSDELGKRILGPGSDELILQIRHDSTILPSLPADLRHEALLSYTSALHNVFLFIIGCYVCTMILSFFVENKHLDEPFSDEQDTS</sequence>
<dbReference type="KEGG" id="mgl:MGL_0049"/>
<dbReference type="GO" id="GO:0000329">
    <property type="term" value="C:fungal-type vacuole membrane"/>
    <property type="evidence" value="ECO:0007669"/>
    <property type="project" value="TreeGrafter"/>
</dbReference>
<dbReference type="OMA" id="AVHTEVW"/>
<evidence type="ECO:0000256" key="2">
    <source>
        <dbReference type="ARBA" id="ARBA00022448"/>
    </source>
</evidence>
<dbReference type="InterPro" id="IPR011701">
    <property type="entry name" value="MFS"/>
</dbReference>
<feature type="transmembrane region" description="Helical" evidence="6">
    <location>
        <begin position="277"/>
        <end position="301"/>
    </location>
</feature>
<keyword evidence="3 6" id="KW-0812">Transmembrane</keyword>
<feature type="transmembrane region" description="Helical" evidence="6">
    <location>
        <begin position="313"/>
        <end position="335"/>
    </location>
</feature>
<comment type="subcellular location">
    <subcellularLocation>
        <location evidence="1">Endomembrane system</location>
        <topology evidence="1">Multi-pass membrane protein</topology>
    </subcellularLocation>
</comment>
<dbReference type="AlphaFoldDB" id="A8PRG8"/>
<keyword evidence="9" id="KW-1185">Reference proteome</keyword>
<keyword evidence="2" id="KW-0813">Transport</keyword>
<evidence type="ECO:0000256" key="4">
    <source>
        <dbReference type="ARBA" id="ARBA00022989"/>
    </source>
</evidence>
<evidence type="ECO:0000256" key="1">
    <source>
        <dbReference type="ARBA" id="ARBA00004127"/>
    </source>
</evidence>
<dbReference type="Proteomes" id="UP000008837">
    <property type="component" value="Unassembled WGS sequence"/>
</dbReference>
<evidence type="ECO:0000256" key="5">
    <source>
        <dbReference type="ARBA" id="ARBA00023136"/>
    </source>
</evidence>
<dbReference type="OrthoDB" id="3437016at2759"/>
<feature type="transmembrane region" description="Helical" evidence="6">
    <location>
        <begin position="180"/>
        <end position="201"/>
    </location>
</feature>
<protein>
    <recommendedName>
        <fullName evidence="7">Major facilitator superfamily (MFS) profile domain-containing protein</fullName>
    </recommendedName>
</protein>
<dbReference type="GO" id="GO:0012505">
    <property type="term" value="C:endomembrane system"/>
    <property type="evidence" value="ECO:0007669"/>
    <property type="project" value="UniProtKB-SubCell"/>
</dbReference>
<dbReference type="InParanoid" id="A8PRG8"/>
<dbReference type="PANTHER" id="PTHR23501:SF191">
    <property type="entry name" value="VACUOLAR BASIC AMINO ACID TRANSPORTER 4"/>
    <property type="match status" value="1"/>
</dbReference>
<evidence type="ECO:0000256" key="6">
    <source>
        <dbReference type="SAM" id="Phobius"/>
    </source>
</evidence>
<keyword evidence="5 6" id="KW-0472">Membrane</keyword>
<keyword evidence="4 6" id="KW-1133">Transmembrane helix</keyword>
<dbReference type="VEuPathDB" id="FungiDB:MGL_0049"/>
<comment type="caution">
    <text evidence="8">The sequence shown here is derived from an EMBL/GenBank/DDBJ whole genome shotgun (WGS) entry which is preliminary data.</text>
</comment>
<dbReference type="GeneID" id="5856580"/>
<evidence type="ECO:0000313" key="9">
    <source>
        <dbReference type="Proteomes" id="UP000008837"/>
    </source>
</evidence>
<dbReference type="SUPFAM" id="SSF103473">
    <property type="entry name" value="MFS general substrate transporter"/>
    <property type="match status" value="1"/>
</dbReference>
<feature type="transmembrane region" description="Helical" evidence="6">
    <location>
        <begin position="384"/>
        <end position="402"/>
    </location>
</feature>
<reference evidence="8 9" key="1">
    <citation type="journal article" date="2007" name="Proc. Natl. Acad. Sci. U.S.A.">
        <title>Dandruff-associated Malassezia genomes reveal convergent and divergent virulence traits shared with plant and human fungal pathogens.</title>
        <authorList>
            <person name="Xu J."/>
            <person name="Saunders C.W."/>
            <person name="Hu P."/>
            <person name="Grant R.A."/>
            <person name="Boekhout T."/>
            <person name="Kuramae E.E."/>
            <person name="Kronstad J.W."/>
            <person name="Deangelis Y.M."/>
            <person name="Reeder N.L."/>
            <person name="Johnstone K.R."/>
            <person name="Leland M."/>
            <person name="Fieno A.M."/>
            <person name="Begley W.M."/>
            <person name="Sun Y."/>
            <person name="Lacey M.P."/>
            <person name="Chaudhary T."/>
            <person name="Keough T."/>
            <person name="Chu L."/>
            <person name="Sears R."/>
            <person name="Yuan B."/>
            <person name="Dawson T.L.Jr."/>
        </authorList>
    </citation>
    <scope>NUCLEOTIDE SEQUENCE [LARGE SCALE GENOMIC DNA]</scope>
    <source>
        <strain evidence="9">ATCC MYA-4612 / CBS 7966</strain>
    </source>
</reference>
<dbReference type="PANTHER" id="PTHR23501">
    <property type="entry name" value="MAJOR FACILITATOR SUPERFAMILY"/>
    <property type="match status" value="1"/>
</dbReference>
<name>A8PRG8_MALGO</name>
<dbReference type="EMBL" id="AAYY01000001">
    <property type="protein sequence ID" value="EDP45060.1"/>
    <property type="molecule type" value="Genomic_DNA"/>
</dbReference>
<dbReference type="Pfam" id="PF07690">
    <property type="entry name" value="MFS_1"/>
    <property type="match status" value="1"/>
</dbReference>
<feature type="transmembrane region" description="Helical" evidence="6">
    <location>
        <begin position="245"/>
        <end position="265"/>
    </location>
</feature>
<evidence type="ECO:0000313" key="8">
    <source>
        <dbReference type="EMBL" id="EDP45060.1"/>
    </source>
</evidence>
<gene>
    <name evidence="8" type="ORF">MGL_0049</name>
</gene>
<feature type="transmembrane region" description="Helical" evidence="6">
    <location>
        <begin position="111"/>
        <end position="130"/>
    </location>
</feature>
<feature type="transmembrane region" description="Helical" evidence="6">
    <location>
        <begin position="221"/>
        <end position="238"/>
    </location>
</feature>
<evidence type="ECO:0000259" key="7">
    <source>
        <dbReference type="PROSITE" id="PS50850"/>
    </source>
</evidence>
<dbReference type="InterPro" id="IPR036259">
    <property type="entry name" value="MFS_trans_sf"/>
</dbReference>
<dbReference type="Gene3D" id="1.20.1250.20">
    <property type="entry name" value="MFS general substrate transporter like domains"/>
    <property type="match status" value="2"/>
</dbReference>
<accession>A8PRG8</accession>
<feature type="domain" description="Major facilitator superfamily (MFS) profile" evidence="7">
    <location>
        <begin position="1"/>
        <end position="407"/>
    </location>
</feature>
<evidence type="ECO:0000256" key="3">
    <source>
        <dbReference type="ARBA" id="ARBA00022692"/>
    </source>
</evidence>